<evidence type="ECO:0000256" key="2">
    <source>
        <dbReference type="ARBA" id="ARBA00022723"/>
    </source>
</evidence>
<dbReference type="Pfam" id="PF00753">
    <property type="entry name" value="Lactamase_B"/>
    <property type="match status" value="1"/>
</dbReference>
<dbReference type="CDD" id="cd06262">
    <property type="entry name" value="metallo-hydrolase-like_MBL-fold"/>
    <property type="match status" value="1"/>
</dbReference>
<dbReference type="Proteomes" id="UP000223913">
    <property type="component" value="Unassembled WGS sequence"/>
</dbReference>
<reference evidence="6 7" key="1">
    <citation type="submission" date="2017-10" db="EMBL/GenBank/DDBJ databases">
        <title>The draft genome sequence of Lewinella nigricans NBRC 102662.</title>
        <authorList>
            <person name="Wang K."/>
        </authorList>
    </citation>
    <scope>NUCLEOTIDE SEQUENCE [LARGE SCALE GENOMIC DNA]</scope>
    <source>
        <strain evidence="6 7">NBRC 102662</strain>
    </source>
</reference>
<dbReference type="InterPro" id="IPR036866">
    <property type="entry name" value="RibonucZ/Hydroxyglut_hydro"/>
</dbReference>
<evidence type="ECO:0000313" key="6">
    <source>
        <dbReference type="EMBL" id="PHN07254.1"/>
    </source>
</evidence>
<dbReference type="EMBL" id="PDUD01000010">
    <property type="protein sequence ID" value="PHN07254.1"/>
    <property type="molecule type" value="Genomic_DNA"/>
</dbReference>
<dbReference type="Gene3D" id="3.60.15.10">
    <property type="entry name" value="Ribonuclease Z/Hydroxyacylglutathione hydrolase-like"/>
    <property type="match status" value="1"/>
</dbReference>
<dbReference type="SUPFAM" id="SSF56281">
    <property type="entry name" value="Metallo-hydrolase/oxidoreductase"/>
    <property type="match status" value="1"/>
</dbReference>
<comment type="caution">
    <text evidence="6">The sequence shown here is derived from an EMBL/GenBank/DDBJ whole genome shotgun (WGS) entry which is preliminary data.</text>
</comment>
<protein>
    <submittedName>
        <fullName evidence="6">MBL fold hydrolase</fullName>
    </submittedName>
</protein>
<keyword evidence="2" id="KW-0479">Metal-binding</keyword>
<dbReference type="GO" id="GO:0016787">
    <property type="term" value="F:hydrolase activity"/>
    <property type="evidence" value="ECO:0007669"/>
    <property type="project" value="UniProtKB-KW"/>
</dbReference>
<keyword evidence="4" id="KW-0862">Zinc</keyword>
<sequence>MANVVKLTFNDFQENTYIVYDDTGECIIFDPGCFRTHEEEELVSTIQKLGLTPVRLINTHCHLDHVFGNKFVAEHFGLGLEIHRGELPVLEAVPQVCMMYGLPPAPLSPAPTHFIEEGDIIEFGETKLEVLFTPGHSPASISFYCRESNFLIAGDVLFYGSIGRTDLPGGDFDTLIGNIKNKILVLPDDTVVYPGHGPKTTVAFERANNPFL</sequence>
<dbReference type="OrthoDB" id="9802248at2"/>
<gene>
    <name evidence="6" type="ORF">CRP01_06390</name>
</gene>
<name>A0A2D0NFH9_FLAN2</name>
<keyword evidence="3 6" id="KW-0378">Hydrolase</keyword>
<comment type="cofactor">
    <cofactor evidence="1">
        <name>Zn(2+)</name>
        <dbReference type="ChEBI" id="CHEBI:29105"/>
    </cofactor>
</comment>
<dbReference type="RefSeq" id="WP_099149183.1">
    <property type="nucleotide sequence ID" value="NZ_PDUD01000010.1"/>
</dbReference>
<evidence type="ECO:0000256" key="4">
    <source>
        <dbReference type="ARBA" id="ARBA00022833"/>
    </source>
</evidence>
<dbReference type="PANTHER" id="PTHR46233:SF3">
    <property type="entry name" value="HYDROXYACYLGLUTATHIONE HYDROLASE GLOC"/>
    <property type="match status" value="1"/>
</dbReference>
<dbReference type="AlphaFoldDB" id="A0A2D0NFH9"/>
<accession>A0A2D0NFH9</accession>
<dbReference type="InterPro" id="IPR001279">
    <property type="entry name" value="Metallo-B-lactamas"/>
</dbReference>
<dbReference type="SMART" id="SM00849">
    <property type="entry name" value="Lactamase_B"/>
    <property type="match status" value="1"/>
</dbReference>
<evidence type="ECO:0000256" key="1">
    <source>
        <dbReference type="ARBA" id="ARBA00001947"/>
    </source>
</evidence>
<evidence type="ECO:0000313" key="7">
    <source>
        <dbReference type="Proteomes" id="UP000223913"/>
    </source>
</evidence>
<organism evidence="6 7">
    <name type="scientific">Flavilitoribacter nigricans (strain ATCC 23147 / DSM 23189 / NBRC 102662 / NCIMB 1420 / SS-2)</name>
    <name type="common">Lewinella nigricans</name>
    <dbReference type="NCBI Taxonomy" id="1122177"/>
    <lineage>
        <taxon>Bacteria</taxon>
        <taxon>Pseudomonadati</taxon>
        <taxon>Bacteroidota</taxon>
        <taxon>Saprospiria</taxon>
        <taxon>Saprospirales</taxon>
        <taxon>Lewinellaceae</taxon>
        <taxon>Flavilitoribacter</taxon>
    </lineage>
</organism>
<dbReference type="InterPro" id="IPR051453">
    <property type="entry name" value="MBL_Glyoxalase_II"/>
</dbReference>
<dbReference type="PANTHER" id="PTHR46233">
    <property type="entry name" value="HYDROXYACYLGLUTATHIONE HYDROLASE GLOC"/>
    <property type="match status" value="1"/>
</dbReference>
<evidence type="ECO:0000256" key="3">
    <source>
        <dbReference type="ARBA" id="ARBA00022801"/>
    </source>
</evidence>
<keyword evidence="7" id="KW-1185">Reference proteome</keyword>
<dbReference type="GO" id="GO:0046872">
    <property type="term" value="F:metal ion binding"/>
    <property type="evidence" value="ECO:0007669"/>
    <property type="project" value="UniProtKB-KW"/>
</dbReference>
<evidence type="ECO:0000259" key="5">
    <source>
        <dbReference type="SMART" id="SM00849"/>
    </source>
</evidence>
<proteinExistence type="predicted"/>
<feature type="domain" description="Metallo-beta-lactamase" evidence="5">
    <location>
        <begin position="13"/>
        <end position="196"/>
    </location>
</feature>